<dbReference type="PROSITE" id="PS50109">
    <property type="entry name" value="HIS_KIN"/>
    <property type="match status" value="1"/>
</dbReference>
<evidence type="ECO:0000256" key="8">
    <source>
        <dbReference type="ARBA" id="ARBA00022741"/>
    </source>
</evidence>
<evidence type="ECO:0000313" key="17">
    <source>
        <dbReference type="EMBL" id="HIZ40663.1"/>
    </source>
</evidence>
<keyword evidence="6" id="KW-0808">Transferase</keyword>
<feature type="domain" description="HAMP" evidence="16">
    <location>
        <begin position="181"/>
        <end position="233"/>
    </location>
</feature>
<dbReference type="GO" id="GO:0005886">
    <property type="term" value="C:plasma membrane"/>
    <property type="evidence" value="ECO:0007669"/>
    <property type="project" value="UniProtKB-SubCell"/>
</dbReference>
<sequence>MLKPCGERGINLTQEINKGNSIYVQLLRLLIVSAVISALLFRALDLAGMYFLDKSLYNVEYQEKKDRHYIEELQNYIDREDLSTDDTSVISEWVREQKILSIDIYKDGILIFNSDYPDQEVWEEEIALSDYEVSYEVEFADGMTQVIILGAYGYQFYNYVFIANLFVSFAVFLCLVLLGIRKKMHYISRLSEDIEILEGGSLDYAVTVKGRDELAVLAAGIDSMRRSFLEMREKEARMVRENQRIVTEMSHDLRTPVTSIMLYAEILKKETDEERQKKYIEIIEKKAYRMKQLTDNLFEYSLVTGEDEIELGQPESFETLFYDLFSETCSYLEKKGFQVDCQMEWPDKRIQISENYMMRIMDNITSNLIKYADASSALRICTVEKTNAVGFTVENHIRSGADKTESTGIGIQNIKNMMSKMDGDCTAETAGGIFRLTLLFPVV</sequence>
<dbReference type="CDD" id="cd06225">
    <property type="entry name" value="HAMP"/>
    <property type="match status" value="1"/>
</dbReference>
<keyword evidence="12" id="KW-0902">Two-component regulatory system</keyword>
<dbReference type="CDD" id="cd00082">
    <property type="entry name" value="HisKA"/>
    <property type="match status" value="1"/>
</dbReference>
<feature type="domain" description="Histidine kinase" evidence="15">
    <location>
        <begin position="248"/>
        <end position="443"/>
    </location>
</feature>
<evidence type="ECO:0000256" key="10">
    <source>
        <dbReference type="ARBA" id="ARBA00022840"/>
    </source>
</evidence>
<dbReference type="PROSITE" id="PS50885">
    <property type="entry name" value="HAMP"/>
    <property type="match status" value="1"/>
</dbReference>
<name>A0A9D2EMX8_9FIRM</name>
<reference evidence="17" key="2">
    <citation type="submission" date="2021-04" db="EMBL/GenBank/DDBJ databases">
        <authorList>
            <person name="Gilroy R."/>
        </authorList>
    </citation>
    <scope>NUCLEOTIDE SEQUENCE</scope>
    <source>
        <strain evidence="17">CHK179-28034</strain>
    </source>
</reference>
<evidence type="ECO:0000256" key="4">
    <source>
        <dbReference type="ARBA" id="ARBA00022475"/>
    </source>
</evidence>
<accession>A0A9D2EMX8</accession>
<evidence type="ECO:0000256" key="5">
    <source>
        <dbReference type="ARBA" id="ARBA00022553"/>
    </source>
</evidence>
<dbReference type="SUPFAM" id="SSF47384">
    <property type="entry name" value="Homodimeric domain of signal transducing histidine kinase"/>
    <property type="match status" value="1"/>
</dbReference>
<dbReference type="GO" id="GO:0005524">
    <property type="term" value="F:ATP binding"/>
    <property type="evidence" value="ECO:0007669"/>
    <property type="project" value="UniProtKB-KW"/>
</dbReference>
<dbReference type="InterPro" id="IPR036097">
    <property type="entry name" value="HisK_dim/P_sf"/>
</dbReference>
<dbReference type="InterPro" id="IPR003660">
    <property type="entry name" value="HAMP_dom"/>
</dbReference>
<dbReference type="Pfam" id="PF14501">
    <property type="entry name" value="HATPase_c_5"/>
    <property type="match status" value="1"/>
</dbReference>
<dbReference type="Gene3D" id="6.10.340.10">
    <property type="match status" value="1"/>
</dbReference>
<keyword evidence="13 14" id="KW-0472">Membrane</keyword>
<dbReference type="Gene3D" id="1.10.287.130">
    <property type="match status" value="1"/>
</dbReference>
<evidence type="ECO:0000256" key="9">
    <source>
        <dbReference type="ARBA" id="ARBA00022777"/>
    </source>
</evidence>
<keyword evidence="11 14" id="KW-1133">Transmembrane helix</keyword>
<organism evidence="17 18">
    <name type="scientific">Candidatus Anaerobutyricum stercoris</name>
    <dbReference type="NCBI Taxonomy" id="2838457"/>
    <lineage>
        <taxon>Bacteria</taxon>
        <taxon>Bacillati</taxon>
        <taxon>Bacillota</taxon>
        <taxon>Clostridia</taxon>
        <taxon>Lachnospirales</taxon>
        <taxon>Lachnospiraceae</taxon>
        <taxon>Anaerobutyricum</taxon>
    </lineage>
</organism>
<dbReference type="SMART" id="SM00388">
    <property type="entry name" value="HisKA"/>
    <property type="match status" value="1"/>
</dbReference>
<evidence type="ECO:0000256" key="1">
    <source>
        <dbReference type="ARBA" id="ARBA00000085"/>
    </source>
</evidence>
<feature type="transmembrane region" description="Helical" evidence="14">
    <location>
        <begin position="156"/>
        <end position="180"/>
    </location>
</feature>
<evidence type="ECO:0000313" key="18">
    <source>
        <dbReference type="Proteomes" id="UP000824049"/>
    </source>
</evidence>
<keyword evidence="4" id="KW-1003">Cell membrane</keyword>
<protein>
    <recommendedName>
        <fullName evidence="3">histidine kinase</fullName>
        <ecNumber evidence="3">2.7.13.3</ecNumber>
    </recommendedName>
</protein>
<evidence type="ECO:0000259" key="16">
    <source>
        <dbReference type="PROSITE" id="PS50885"/>
    </source>
</evidence>
<dbReference type="PANTHER" id="PTHR45528">
    <property type="entry name" value="SENSOR HISTIDINE KINASE CPXA"/>
    <property type="match status" value="1"/>
</dbReference>
<evidence type="ECO:0000256" key="3">
    <source>
        <dbReference type="ARBA" id="ARBA00012438"/>
    </source>
</evidence>
<comment type="catalytic activity">
    <reaction evidence="1">
        <text>ATP + protein L-histidine = ADP + protein N-phospho-L-histidine.</text>
        <dbReference type="EC" id="2.7.13.3"/>
    </reaction>
</comment>
<dbReference type="InterPro" id="IPR050398">
    <property type="entry name" value="HssS/ArlS-like"/>
</dbReference>
<comment type="caution">
    <text evidence="17">The sequence shown here is derived from an EMBL/GenBank/DDBJ whole genome shotgun (WGS) entry which is preliminary data.</text>
</comment>
<keyword evidence="8" id="KW-0547">Nucleotide-binding</keyword>
<dbReference type="InterPro" id="IPR003661">
    <property type="entry name" value="HisK_dim/P_dom"/>
</dbReference>
<dbReference type="EMBL" id="DXBR01000111">
    <property type="protein sequence ID" value="HIZ40663.1"/>
    <property type="molecule type" value="Genomic_DNA"/>
</dbReference>
<keyword evidence="7 14" id="KW-0812">Transmembrane</keyword>
<dbReference type="Proteomes" id="UP000824049">
    <property type="component" value="Unassembled WGS sequence"/>
</dbReference>
<keyword evidence="5" id="KW-0597">Phosphoprotein</keyword>
<comment type="subcellular location">
    <subcellularLocation>
        <location evidence="2">Cell membrane</location>
        <topology evidence="2">Multi-pass membrane protein</topology>
    </subcellularLocation>
</comment>
<dbReference type="Pfam" id="PF00512">
    <property type="entry name" value="HisKA"/>
    <property type="match status" value="1"/>
</dbReference>
<evidence type="ECO:0000256" key="2">
    <source>
        <dbReference type="ARBA" id="ARBA00004651"/>
    </source>
</evidence>
<evidence type="ECO:0000256" key="14">
    <source>
        <dbReference type="SAM" id="Phobius"/>
    </source>
</evidence>
<reference evidence="17" key="1">
    <citation type="journal article" date="2021" name="PeerJ">
        <title>Extensive microbial diversity within the chicken gut microbiome revealed by metagenomics and culture.</title>
        <authorList>
            <person name="Gilroy R."/>
            <person name="Ravi A."/>
            <person name="Getino M."/>
            <person name="Pursley I."/>
            <person name="Horton D.L."/>
            <person name="Alikhan N.F."/>
            <person name="Baker D."/>
            <person name="Gharbi K."/>
            <person name="Hall N."/>
            <person name="Watson M."/>
            <person name="Adriaenssens E.M."/>
            <person name="Foster-Nyarko E."/>
            <person name="Jarju S."/>
            <person name="Secka A."/>
            <person name="Antonio M."/>
            <person name="Oren A."/>
            <person name="Chaudhuri R.R."/>
            <person name="La Ragione R."/>
            <person name="Hildebrand F."/>
            <person name="Pallen M.J."/>
        </authorList>
    </citation>
    <scope>NUCLEOTIDE SEQUENCE</scope>
    <source>
        <strain evidence="17">CHK179-28034</strain>
    </source>
</reference>
<evidence type="ECO:0000256" key="6">
    <source>
        <dbReference type="ARBA" id="ARBA00022679"/>
    </source>
</evidence>
<evidence type="ECO:0000256" key="7">
    <source>
        <dbReference type="ARBA" id="ARBA00022692"/>
    </source>
</evidence>
<dbReference type="SUPFAM" id="SSF55874">
    <property type="entry name" value="ATPase domain of HSP90 chaperone/DNA topoisomerase II/histidine kinase"/>
    <property type="match status" value="1"/>
</dbReference>
<keyword evidence="9 17" id="KW-0418">Kinase</keyword>
<dbReference type="InterPro" id="IPR032834">
    <property type="entry name" value="NatK-like_C"/>
</dbReference>
<evidence type="ECO:0000256" key="12">
    <source>
        <dbReference type="ARBA" id="ARBA00023012"/>
    </source>
</evidence>
<evidence type="ECO:0000256" key="13">
    <source>
        <dbReference type="ARBA" id="ARBA00023136"/>
    </source>
</evidence>
<dbReference type="GO" id="GO:0000155">
    <property type="term" value="F:phosphorelay sensor kinase activity"/>
    <property type="evidence" value="ECO:0007669"/>
    <property type="project" value="InterPro"/>
</dbReference>
<keyword evidence="10" id="KW-0067">ATP-binding</keyword>
<dbReference type="Gene3D" id="3.30.565.10">
    <property type="entry name" value="Histidine kinase-like ATPase, C-terminal domain"/>
    <property type="match status" value="1"/>
</dbReference>
<dbReference type="InterPro" id="IPR005467">
    <property type="entry name" value="His_kinase_dom"/>
</dbReference>
<dbReference type="PANTHER" id="PTHR45528:SF1">
    <property type="entry name" value="SENSOR HISTIDINE KINASE CPXA"/>
    <property type="match status" value="1"/>
</dbReference>
<feature type="transmembrane region" description="Helical" evidence="14">
    <location>
        <begin position="26"/>
        <end position="44"/>
    </location>
</feature>
<gene>
    <name evidence="17" type="ORF">H9968_12235</name>
</gene>
<dbReference type="InterPro" id="IPR036890">
    <property type="entry name" value="HATPase_C_sf"/>
</dbReference>
<dbReference type="EC" id="2.7.13.3" evidence="3"/>
<evidence type="ECO:0000256" key="11">
    <source>
        <dbReference type="ARBA" id="ARBA00022989"/>
    </source>
</evidence>
<dbReference type="AlphaFoldDB" id="A0A9D2EMX8"/>
<proteinExistence type="predicted"/>
<evidence type="ECO:0000259" key="15">
    <source>
        <dbReference type="PROSITE" id="PS50109"/>
    </source>
</evidence>